<protein>
    <recommendedName>
        <fullName evidence="4">DUF2993 domain-containing protein</fullName>
    </recommendedName>
</protein>
<keyword evidence="1" id="KW-0812">Transmembrane</keyword>
<dbReference type="Proteomes" id="UP000266915">
    <property type="component" value="Unassembled WGS sequence"/>
</dbReference>
<keyword evidence="1" id="KW-0472">Membrane</keyword>
<name>A0A3N2C499_9MICO</name>
<evidence type="ECO:0000313" key="3">
    <source>
        <dbReference type="Proteomes" id="UP000266915"/>
    </source>
</evidence>
<accession>A0A3N2C499</accession>
<dbReference type="Pfam" id="PF11209">
    <property type="entry name" value="LmeA"/>
    <property type="match status" value="1"/>
</dbReference>
<gene>
    <name evidence="2" type="ORF">EDD42_2414</name>
</gene>
<proteinExistence type="predicted"/>
<dbReference type="AlphaFoldDB" id="A0A3N2C499"/>
<dbReference type="RefSeq" id="WP_085513266.1">
    <property type="nucleotide sequence ID" value="NZ_FXAP01000005.1"/>
</dbReference>
<evidence type="ECO:0000313" key="2">
    <source>
        <dbReference type="EMBL" id="ROR82326.1"/>
    </source>
</evidence>
<dbReference type="InterPro" id="IPR021373">
    <property type="entry name" value="DUF2993"/>
</dbReference>
<sequence length="255" mass="26471">MSEQQPSGKRRRPWLPIVIVVGVLVILVGAFLIADTIVRGVAEERVATQIEQSLPDNVDADVAVSIGGASVIAQYLAGTFEHVDLRAPDASVDGVPLDLRVSADRVPLDPEQTIGRVVATIRIDAAGAADLAKTAGLPGTLTLGDDEIGYAGEATVLGFTIPYDFSVAPTTTADRVNLMPTSVNVDTGLLGVIDLRALVTGFLQGEPPSICVAQYLPEGVDLDGLAVTPEAATATLTSTTLRLDEASLQTLGSCD</sequence>
<keyword evidence="3" id="KW-1185">Reference proteome</keyword>
<organism evidence="2 3">
    <name type="scientific">Plantibacter flavus</name>
    <dbReference type="NCBI Taxonomy" id="150123"/>
    <lineage>
        <taxon>Bacteria</taxon>
        <taxon>Bacillati</taxon>
        <taxon>Actinomycetota</taxon>
        <taxon>Actinomycetes</taxon>
        <taxon>Micrococcales</taxon>
        <taxon>Microbacteriaceae</taxon>
        <taxon>Plantibacter</taxon>
    </lineage>
</organism>
<dbReference type="EMBL" id="RKHL01000001">
    <property type="protein sequence ID" value="ROR82326.1"/>
    <property type="molecule type" value="Genomic_DNA"/>
</dbReference>
<evidence type="ECO:0000256" key="1">
    <source>
        <dbReference type="SAM" id="Phobius"/>
    </source>
</evidence>
<reference evidence="2 3" key="1">
    <citation type="submission" date="2018-11" db="EMBL/GenBank/DDBJ databases">
        <title>Sequencing the genomes of 1000 actinobacteria strains.</title>
        <authorList>
            <person name="Klenk H.-P."/>
        </authorList>
    </citation>
    <scope>NUCLEOTIDE SEQUENCE [LARGE SCALE GENOMIC DNA]</scope>
    <source>
        <strain evidence="2 3">DSM 14012</strain>
    </source>
</reference>
<comment type="caution">
    <text evidence="2">The sequence shown here is derived from an EMBL/GenBank/DDBJ whole genome shotgun (WGS) entry which is preliminary data.</text>
</comment>
<evidence type="ECO:0008006" key="4">
    <source>
        <dbReference type="Google" id="ProtNLM"/>
    </source>
</evidence>
<feature type="transmembrane region" description="Helical" evidence="1">
    <location>
        <begin position="14"/>
        <end position="34"/>
    </location>
</feature>
<keyword evidence="1" id="KW-1133">Transmembrane helix</keyword>